<gene>
    <name evidence="1" type="ORF">G8W61_003669</name>
</gene>
<organism evidence="1">
    <name type="scientific">Salmonella enterica</name>
    <name type="common">Salmonella choleraesuis</name>
    <dbReference type="NCBI Taxonomy" id="28901"/>
    <lineage>
        <taxon>Bacteria</taxon>
        <taxon>Pseudomonadati</taxon>
        <taxon>Pseudomonadota</taxon>
        <taxon>Gammaproteobacteria</taxon>
        <taxon>Enterobacterales</taxon>
        <taxon>Enterobacteriaceae</taxon>
        <taxon>Salmonella</taxon>
    </lineage>
</organism>
<reference evidence="1" key="2">
    <citation type="submission" date="2020-02" db="EMBL/GenBank/DDBJ databases">
        <authorList>
            <consortium name="NCBI Pathogen Detection Project"/>
        </authorList>
    </citation>
    <scope>NUCLEOTIDE SEQUENCE</scope>
    <source>
        <strain evidence="1">MA.CK_94/00001630</strain>
    </source>
</reference>
<protein>
    <submittedName>
        <fullName evidence="1">Uncharacterized protein</fullName>
    </submittedName>
</protein>
<proteinExistence type="predicted"/>
<reference evidence="1" key="1">
    <citation type="journal article" date="2018" name="Genome Biol.">
        <title>SKESA: strategic k-mer extension for scrupulous assemblies.</title>
        <authorList>
            <person name="Souvorov A."/>
            <person name="Agarwala R."/>
            <person name="Lipman D.J."/>
        </authorList>
    </citation>
    <scope>NUCLEOTIDE SEQUENCE</scope>
    <source>
        <strain evidence="1">MA.CK_94/00001630</strain>
    </source>
</reference>
<sequence>MSMKQRIIVAVGLHPLAPRWVKILCLYVCFSEIEKGFKSAFAEINKQDFSKITPEKRDELNALVAEMNLKLKKRMDA</sequence>
<comment type="caution">
    <text evidence="1">The sequence shown here is derived from an EMBL/GenBank/DDBJ whole genome shotgun (WGS) entry which is preliminary data.</text>
</comment>
<evidence type="ECO:0000313" key="1">
    <source>
        <dbReference type="EMBL" id="HAG2283336.1"/>
    </source>
</evidence>
<dbReference type="EMBL" id="DAAXRP010000013">
    <property type="protein sequence ID" value="HAG2283336.1"/>
    <property type="molecule type" value="Genomic_DNA"/>
</dbReference>
<accession>A0A759YIS6</accession>
<name>A0A759YIS6_SALER</name>
<dbReference type="AlphaFoldDB" id="A0A759YIS6"/>